<reference evidence="3 4" key="1">
    <citation type="submission" date="2020-02" db="EMBL/GenBank/DDBJ databases">
        <title>Draft genome sequence of Haematococcus lacustris strain NIES-144.</title>
        <authorList>
            <person name="Morimoto D."/>
            <person name="Nakagawa S."/>
            <person name="Yoshida T."/>
            <person name="Sawayama S."/>
        </authorList>
    </citation>
    <scope>NUCLEOTIDE SEQUENCE [LARGE SCALE GENOMIC DNA]</scope>
    <source>
        <strain evidence="3 4">NIES-144</strain>
    </source>
</reference>
<accession>A0A6A0AGL9</accession>
<evidence type="ECO:0000313" key="4">
    <source>
        <dbReference type="Proteomes" id="UP000485058"/>
    </source>
</evidence>
<dbReference type="Proteomes" id="UP000485058">
    <property type="component" value="Unassembled WGS sequence"/>
</dbReference>
<keyword evidence="4" id="KW-1185">Reference proteome</keyword>
<evidence type="ECO:0000256" key="1">
    <source>
        <dbReference type="SAM" id="Coils"/>
    </source>
</evidence>
<dbReference type="AlphaFoldDB" id="A0A6A0AGL9"/>
<feature type="coiled-coil region" evidence="1">
    <location>
        <begin position="103"/>
        <end position="130"/>
    </location>
</feature>
<comment type="caution">
    <text evidence="3">The sequence shown here is derived from an EMBL/GenBank/DDBJ whole genome shotgun (WGS) entry which is preliminary data.</text>
</comment>
<name>A0A6A0AGL9_HAELA</name>
<evidence type="ECO:0000256" key="2">
    <source>
        <dbReference type="SAM" id="Phobius"/>
    </source>
</evidence>
<protein>
    <submittedName>
        <fullName evidence="3">Uncharacterized protein</fullName>
    </submittedName>
</protein>
<keyword evidence="2" id="KW-1133">Transmembrane helix</keyword>
<evidence type="ECO:0000313" key="3">
    <source>
        <dbReference type="EMBL" id="GFH31876.1"/>
    </source>
</evidence>
<feature type="transmembrane region" description="Helical" evidence="2">
    <location>
        <begin position="75"/>
        <end position="96"/>
    </location>
</feature>
<sequence length="135" mass="15554">MLVCVPQICCDWRAVAGHWHEMSCAGSNLHRRKHVEIVRSMQRLRSDKHSASFDSLHIDDGKEERPYVHLRGPGWRWFSAAVTVLVTLLCSSVLLLRLERQQLLSNESIVSELKLQIRELKNEVRDEAVLLKCIA</sequence>
<gene>
    <name evidence="3" type="ORF">HaLaN_30999</name>
</gene>
<organism evidence="3 4">
    <name type="scientific">Haematococcus lacustris</name>
    <name type="common">Green alga</name>
    <name type="synonym">Haematococcus pluvialis</name>
    <dbReference type="NCBI Taxonomy" id="44745"/>
    <lineage>
        <taxon>Eukaryota</taxon>
        <taxon>Viridiplantae</taxon>
        <taxon>Chlorophyta</taxon>
        <taxon>core chlorophytes</taxon>
        <taxon>Chlorophyceae</taxon>
        <taxon>CS clade</taxon>
        <taxon>Chlamydomonadales</taxon>
        <taxon>Haematococcaceae</taxon>
        <taxon>Haematococcus</taxon>
    </lineage>
</organism>
<keyword evidence="1" id="KW-0175">Coiled coil</keyword>
<keyword evidence="2" id="KW-0812">Transmembrane</keyword>
<proteinExistence type="predicted"/>
<keyword evidence="2" id="KW-0472">Membrane</keyword>
<dbReference type="EMBL" id="BLLF01006022">
    <property type="protein sequence ID" value="GFH31876.1"/>
    <property type="molecule type" value="Genomic_DNA"/>
</dbReference>